<dbReference type="InterPro" id="IPR022694">
    <property type="entry name" value="3-OHacyl-CoA_DH"/>
</dbReference>
<organism evidence="7 8">
    <name type="scientific">Cryobacterium frigoriphilum</name>
    <dbReference type="NCBI Taxonomy" id="1259150"/>
    <lineage>
        <taxon>Bacteria</taxon>
        <taxon>Bacillati</taxon>
        <taxon>Actinomycetota</taxon>
        <taxon>Actinomycetes</taxon>
        <taxon>Micrococcales</taxon>
        <taxon>Microbacteriaceae</taxon>
        <taxon>Cryobacterium</taxon>
    </lineage>
</organism>
<dbReference type="InterPro" id="IPR013328">
    <property type="entry name" value="6PGD_dom2"/>
</dbReference>
<evidence type="ECO:0000313" key="7">
    <source>
        <dbReference type="EMBL" id="TFD55556.1"/>
    </source>
</evidence>
<evidence type="ECO:0000313" key="8">
    <source>
        <dbReference type="Proteomes" id="UP000297447"/>
    </source>
</evidence>
<dbReference type="SUPFAM" id="SSF51735">
    <property type="entry name" value="NAD(P)-binding Rossmann-fold domains"/>
    <property type="match status" value="1"/>
</dbReference>
<evidence type="ECO:0000256" key="2">
    <source>
        <dbReference type="ARBA" id="ARBA00009463"/>
    </source>
</evidence>
<comment type="pathway">
    <text evidence="1">Lipid metabolism; butanoate metabolism.</text>
</comment>
<dbReference type="Pfam" id="PF02737">
    <property type="entry name" value="3HCDH_N"/>
    <property type="match status" value="1"/>
</dbReference>
<dbReference type="InterPro" id="IPR008927">
    <property type="entry name" value="6-PGluconate_DH-like_C_sf"/>
</dbReference>
<comment type="similarity">
    <text evidence="2">Belongs to the 3-hydroxyacyl-CoA dehydrogenase family.</text>
</comment>
<evidence type="ECO:0000259" key="6">
    <source>
        <dbReference type="Pfam" id="PF02737"/>
    </source>
</evidence>
<comment type="caution">
    <text evidence="7">The sequence shown here is derived from an EMBL/GenBank/DDBJ whole genome shotgun (WGS) entry which is preliminary data.</text>
</comment>
<protein>
    <submittedName>
        <fullName evidence="7">3-hydroxyacyl-CoA dehydrogenase family protein</fullName>
    </submittedName>
</protein>
<dbReference type="Pfam" id="PF00725">
    <property type="entry name" value="3HCDH"/>
    <property type="match status" value="1"/>
</dbReference>
<dbReference type="EMBL" id="SOHE01000006">
    <property type="protein sequence ID" value="TFD55556.1"/>
    <property type="molecule type" value="Genomic_DNA"/>
</dbReference>
<dbReference type="PANTHER" id="PTHR48075:SF5">
    <property type="entry name" value="3-HYDROXYBUTYRYL-COA DEHYDROGENASE"/>
    <property type="match status" value="1"/>
</dbReference>
<dbReference type="RefSeq" id="WP_134517722.1">
    <property type="nucleotide sequence ID" value="NZ_SOHE01000006.1"/>
</dbReference>
<dbReference type="OrthoDB" id="9771883at2"/>
<dbReference type="InterPro" id="IPR036291">
    <property type="entry name" value="NAD(P)-bd_dom_sf"/>
</dbReference>
<evidence type="ECO:0000259" key="5">
    <source>
        <dbReference type="Pfam" id="PF00725"/>
    </source>
</evidence>
<sequence length="324" mass="33975">MTTVGLEIGDRGEDGVPDRVGVLGGGRMGAGIAHAFLLAGAHLTLVERNASEADAARERVLRAVTASITRGATGETLQELSDRLVVGHDFALFADRDLVVEAVPEVLELKVDALRRVEAVLSASAALASNTSSIAINDLAAELTRPARFLGMHFFNPVPASALVEIVVGTFTSHELVADAQDWVAALGKTPITVSDAPGFASSRLGVALGLEAMRMLEDGVASAEDIDAAMVLGYKHPVGPLKLTDLVGLDVRLGIAEYLHAQLGARFEPPALLRRLVAEGKLGRKSGQGFYAWPGIENAVAENAVAEAPAPTHRTALTTQETR</sequence>
<evidence type="ECO:0000256" key="4">
    <source>
        <dbReference type="PIRSR" id="PIRSR000105-1"/>
    </source>
</evidence>
<dbReference type="GO" id="GO:0006631">
    <property type="term" value="P:fatty acid metabolic process"/>
    <property type="evidence" value="ECO:0007669"/>
    <property type="project" value="InterPro"/>
</dbReference>
<dbReference type="GO" id="GO:0070403">
    <property type="term" value="F:NAD+ binding"/>
    <property type="evidence" value="ECO:0007669"/>
    <property type="project" value="InterPro"/>
</dbReference>
<accession>A0A4R9ABQ9</accession>
<feature type="domain" description="3-hydroxyacyl-CoA dehydrogenase NAD binding" evidence="6">
    <location>
        <begin position="20"/>
        <end position="196"/>
    </location>
</feature>
<keyword evidence="3" id="KW-0560">Oxidoreductase</keyword>
<reference evidence="7 8" key="1">
    <citation type="submission" date="2019-03" db="EMBL/GenBank/DDBJ databases">
        <title>Genomics of glacier-inhabiting Cryobacterium strains.</title>
        <authorList>
            <person name="Liu Q."/>
            <person name="Xin Y.-H."/>
        </authorList>
    </citation>
    <scope>NUCLEOTIDE SEQUENCE [LARGE SCALE GENOMIC DNA]</scope>
    <source>
        <strain evidence="7 8">Hh14</strain>
    </source>
</reference>
<dbReference type="SUPFAM" id="SSF48179">
    <property type="entry name" value="6-phosphogluconate dehydrogenase C-terminal domain-like"/>
    <property type="match status" value="1"/>
</dbReference>
<dbReference type="InterPro" id="IPR006108">
    <property type="entry name" value="3HC_DH_C"/>
</dbReference>
<feature type="domain" description="3-hydroxyacyl-CoA dehydrogenase C-terminal" evidence="5">
    <location>
        <begin position="199"/>
        <end position="294"/>
    </location>
</feature>
<dbReference type="GO" id="GO:0016616">
    <property type="term" value="F:oxidoreductase activity, acting on the CH-OH group of donors, NAD or NADP as acceptor"/>
    <property type="evidence" value="ECO:0007669"/>
    <property type="project" value="InterPro"/>
</dbReference>
<dbReference type="Gene3D" id="1.10.1040.10">
    <property type="entry name" value="N-(1-d-carboxylethyl)-l-norvaline Dehydrogenase, domain 2"/>
    <property type="match status" value="1"/>
</dbReference>
<dbReference type="Proteomes" id="UP000297447">
    <property type="component" value="Unassembled WGS sequence"/>
</dbReference>
<dbReference type="AlphaFoldDB" id="A0A4R9ABQ9"/>
<keyword evidence="8" id="KW-1185">Reference proteome</keyword>
<evidence type="ECO:0000256" key="3">
    <source>
        <dbReference type="ARBA" id="ARBA00023002"/>
    </source>
</evidence>
<dbReference type="PIRSF" id="PIRSF000105">
    <property type="entry name" value="HCDH"/>
    <property type="match status" value="1"/>
</dbReference>
<evidence type="ECO:0000256" key="1">
    <source>
        <dbReference type="ARBA" id="ARBA00005086"/>
    </source>
</evidence>
<gene>
    <name evidence="7" type="ORF">E3T55_01015</name>
</gene>
<feature type="site" description="Important for catalytic activity" evidence="4">
    <location>
        <position position="153"/>
    </location>
</feature>
<name>A0A4R9ABQ9_9MICO</name>
<dbReference type="Gene3D" id="3.40.50.720">
    <property type="entry name" value="NAD(P)-binding Rossmann-like Domain"/>
    <property type="match status" value="1"/>
</dbReference>
<proteinExistence type="inferred from homology"/>
<dbReference type="InterPro" id="IPR006176">
    <property type="entry name" value="3-OHacyl-CoA_DH_NAD-bd"/>
</dbReference>
<dbReference type="PANTHER" id="PTHR48075">
    <property type="entry name" value="3-HYDROXYACYL-COA DEHYDROGENASE FAMILY PROTEIN"/>
    <property type="match status" value="1"/>
</dbReference>